<dbReference type="RefSeq" id="WP_131013367.1">
    <property type="nucleotide sequence ID" value="NZ_SIRE01000007.1"/>
</dbReference>
<dbReference type="OrthoDB" id="9762324at2"/>
<dbReference type="PANTHER" id="PTHR43751">
    <property type="entry name" value="SULFATASE"/>
    <property type="match status" value="1"/>
</dbReference>
<sequence>MSATKKNLIVLGIDSLRRDRMSSYGYGKLTTPHMDRFAAEGVLFEQHFSPSIPTTPAYASMLTGTDCFGTDVVALRHQGPMGDHVKTLPELLADNGYNTTCVGFTGNPSSRGFQTYLDYEAWLPNEEGKCPKAENLNEVTIPELQRLAADDKPFFLFLRHMDPHSPYLPPQPYERIFYGGNEKDPSNASMEPVYNFKPFADFLKSWIPAGVTDEQYVSAQYDGAVAYMDACIQNLLTAVSGLGLDDNTLIVITADHGETLYEHDCYFDHHGLYDCTLVVPLIFKMPGVVPAGKRVSDTTVISDIMPTILDILGFEQPEDLSGRSLVPLMAGQPQPRISEFYITECTWMRKHGWRTPHWKLIRSLEPDFHNKPSVELYNLIEDPEENRNVAEQEPELVELLTARMEAYIQRREQETGRTNPIYTNLDWHGKGGGAFASSEQAYDALYIGNVFAARALQAKEAKAAAEAEAAAAGETEE</sequence>
<dbReference type="SUPFAM" id="SSF53649">
    <property type="entry name" value="Alkaline phosphatase-like"/>
    <property type="match status" value="1"/>
</dbReference>
<organism evidence="2 3">
    <name type="scientific">Paenibacillus thalictri</name>
    <dbReference type="NCBI Taxonomy" id="2527873"/>
    <lineage>
        <taxon>Bacteria</taxon>
        <taxon>Bacillati</taxon>
        <taxon>Bacillota</taxon>
        <taxon>Bacilli</taxon>
        <taxon>Bacillales</taxon>
        <taxon>Paenibacillaceae</taxon>
        <taxon>Paenibacillus</taxon>
    </lineage>
</organism>
<dbReference type="InterPro" id="IPR000917">
    <property type="entry name" value="Sulfatase_N"/>
</dbReference>
<dbReference type="InterPro" id="IPR017850">
    <property type="entry name" value="Alkaline_phosphatase_core_sf"/>
</dbReference>
<dbReference type="PANTHER" id="PTHR43751:SF3">
    <property type="entry name" value="SULFATASE N-TERMINAL DOMAIN-CONTAINING PROTEIN"/>
    <property type="match status" value="1"/>
</dbReference>
<dbReference type="Proteomes" id="UP000293142">
    <property type="component" value="Unassembled WGS sequence"/>
</dbReference>
<proteinExistence type="predicted"/>
<dbReference type="CDD" id="cd16148">
    <property type="entry name" value="sulfatase_like"/>
    <property type="match status" value="1"/>
</dbReference>
<evidence type="ECO:0000313" key="2">
    <source>
        <dbReference type="EMBL" id="TBL79423.1"/>
    </source>
</evidence>
<dbReference type="Gene3D" id="3.40.720.10">
    <property type="entry name" value="Alkaline Phosphatase, subunit A"/>
    <property type="match status" value="1"/>
</dbReference>
<evidence type="ECO:0000259" key="1">
    <source>
        <dbReference type="Pfam" id="PF00884"/>
    </source>
</evidence>
<dbReference type="InterPro" id="IPR052701">
    <property type="entry name" value="GAG_Ulvan_Degrading_Sulfatases"/>
</dbReference>
<dbReference type="AlphaFoldDB" id="A0A4Q9DUQ1"/>
<protein>
    <submittedName>
        <fullName evidence="2">Sulfatase</fullName>
    </submittedName>
</protein>
<evidence type="ECO:0000313" key="3">
    <source>
        <dbReference type="Proteomes" id="UP000293142"/>
    </source>
</evidence>
<keyword evidence="3" id="KW-1185">Reference proteome</keyword>
<feature type="domain" description="Sulfatase N-terminal" evidence="1">
    <location>
        <begin position="6"/>
        <end position="313"/>
    </location>
</feature>
<comment type="caution">
    <text evidence="2">The sequence shown here is derived from an EMBL/GenBank/DDBJ whole genome shotgun (WGS) entry which is preliminary data.</text>
</comment>
<reference evidence="2 3" key="1">
    <citation type="submission" date="2019-02" db="EMBL/GenBank/DDBJ databases">
        <title>Paenibacillus sp. nov., isolated from surface-sterilized tissue of Thalictrum simplex L.</title>
        <authorList>
            <person name="Tuo L."/>
        </authorList>
    </citation>
    <scope>NUCLEOTIDE SEQUENCE [LARGE SCALE GENOMIC DNA]</scope>
    <source>
        <strain evidence="2 3">N2SHLJ1</strain>
    </source>
</reference>
<dbReference type="Pfam" id="PF00884">
    <property type="entry name" value="Sulfatase"/>
    <property type="match status" value="1"/>
</dbReference>
<accession>A0A4Q9DUQ1</accession>
<dbReference type="EMBL" id="SIRE01000007">
    <property type="protein sequence ID" value="TBL79423.1"/>
    <property type="molecule type" value="Genomic_DNA"/>
</dbReference>
<name>A0A4Q9DUQ1_9BACL</name>
<gene>
    <name evidence="2" type="ORF">EYB31_10935</name>
</gene>